<feature type="transmembrane region" description="Helical" evidence="1">
    <location>
        <begin position="145"/>
        <end position="164"/>
    </location>
</feature>
<feature type="transmembrane region" description="Helical" evidence="1">
    <location>
        <begin position="12"/>
        <end position="33"/>
    </location>
</feature>
<name>A0ABY7A2W2_9PSED</name>
<feature type="transmembrane region" description="Helical" evidence="1">
    <location>
        <begin position="294"/>
        <end position="314"/>
    </location>
</feature>
<feature type="transmembrane region" description="Helical" evidence="1">
    <location>
        <begin position="256"/>
        <end position="274"/>
    </location>
</feature>
<feature type="transmembrane region" description="Helical" evidence="1">
    <location>
        <begin position="176"/>
        <end position="196"/>
    </location>
</feature>
<keyword evidence="1" id="KW-0812">Transmembrane</keyword>
<keyword evidence="1" id="KW-1133">Transmembrane helix</keyword>
<accession>A0ABY7A2W2</accession>
<dbReference type="EMBL" id="CP113432">
    <property type="protein sequence ID" value="WAI51230.1"/>
    <property type="molecule type" value="Genomic_DNA"/>
</dbReference>
<feature type="transmembrane region" description="Helical" evidence="1">
    <location>
        <begin position="321"/>
        <end position="340"/>
    </location>
</feature>
<protein>
    <submittedName>
        <fullName evidence="2">Uncharacterized protein</fullName>
    </submittedName>
</protein>
<evidence type="ECO:0000313" key="2">
    <source>
        <dbReference type="EMBL" id="WAI51230.1"/>
    </source>
</evidence>
<evidence type="ECO:0000256" key="1">
    <source>
        <dbReference type="SAM" id="Phobius"/>
    </source>
</evidence>
<evidence type="ECO:0000313" key="3">
    <source>
        <dbReference type="Proteomes" id="UP001163624"/>
    </source>
</evidence>
<organism evidence="2 3">
    <name type="scientific">Pseudomonas triclosanedens</name>
    <dbReference type="NCBI Taxonomy" id="2961893"/>
    <lineage>
        <taxon>Bacteria</taxon>
        <taxon>Pseudomonadati</taxon>
        <taxon>Pseudomonadota</taxon>
        <taxon>Gammaproteobacteria</taxon>
        <taxon>Pseudomonadales</taxon>
        <taxon>Pseudomonadaceae</taxon>
        <taxon>Pseudomonas</taxon>
    </lineage>
</organism>
<feature type="transmembrane region" description="Helical" evidence="1">
    <location>
        <begin position="216"/>
        <end position="236"/>
    </location>
</feature>
<dbReference type="RefSeq" id="WP_254471498.1">
    <property type="nucleotide sequence ID" value="NZ_CP113432.1"/>
</dbReference>
<proteinExistence type="predicted"/>
<feature type="transmembrane region" description="Helical" evidence="1">
    <location>
        <begin position="836"/>
        <end position="854"/>
    </location>
</feature>
<gene>
    <name evidence="2" type="ORF">OU419_08205</name>
</gene>
<feature type="transmembrane region" description="Helical" evidence="1">
    <location>
        <begin position="94"/>
        <end position="110"/>
    </location>
</feature>
<keyword evidence="3" id="KW-1185">Reference proteome</keyword>
<feature type="transmembrane region" description="Helical" evidence="1">
    <location>
        <begin position="390"/>
        <end position="411"/>
    </location>
</feature>
<sequence length="969" mass="106971">MSRISASVLSRLVLGCLAILCVLIVNNALPGLLTPTLGQAIWTTGFAQAFANQGLTALHTQYFGMPAGGAIAFGLAGAWPTSLLLRLGLAPADAYSAMVAFWLIVAFLSASRLARQMGGNDYLAILGAALWTSLPVIWAHSDYSMLSLGIALLPFYFLALTRLVDASGNVWRARALYPLVTIIAVFMDGYTFMMFAAGASLTLAYLCVTRAHERMWLLRNALPVHILGFALAYLLYTRYVGTAGFDRSPIDFFRGWGVDLSFLVIPSQGILWLPDLLGMSLLRTTERYYGDASTWQTTFALPLLLAACLALAVLRRRRAMAFALLAGALLALYLALGPSLKINSIKPQNVSDQMSVTLNPLMPAERAVAPTGSAWLSTHLPGFSAMRASYRWSALALFAVWCLLMLQLPALRNKRLCWGMFGVLILLNLPHPIAHLRAGLDARTMFSRIDEQMRNPLMERVKPGEMVAFIPWGNDFLANYLAPSLGVRTFNVGGDKGGEQARTRWPTEMLGAGPAVPSGDASALVRLLLNGEADVLVIPYVNLLWSAHWWPCIDQTEMRMSAEQRENAKLIPDFHCPHQIRQQREELLQLLRSQPAVAVEDGELFATVRLASSESVQRLRDEWLQGTIVPTLPQANSLDSIFMLGEGWYFVEPGQVWSGPKARLDLPVPATCREGSCEYRLTLTPLAASAERPVEVRLRQDCAGGAGTMHDNCARARRMILSYRYALVSRCRASGSMSTRRTRHSICSAFQTSVFLAFRYRAFISSNRSEAARSVPWSLACESMCGQPRREPLRSVRKPGHLRAGHNDKSGIPGADSMITTVLHTTRRFHRSLRRLALCWLAALAFGLGFIAPAHADRVLPSGMMVGYVYSAQYPVITLQRPKPSLLRRVLTLGLYKKTISYPLSVSVRIRDEENRFMVYGLLPKINGRFVGIKVGLDNRISQIWVMTNEEAAEYVTRPGTIFPPTAGS</sequence>
<keyword evidence="1" id="KW-0472">Membrane</keyword>
<feature type="transmembrane region" description="Helical" evidence="1">
    <location>
        <begin position="122"/>
        <end position="139"/>
    </location>
</feature>
<reference evidence="2" key="1">
    <citation type="submission" date="2022-11" db="EMBL/GenBank/DDBJ databases">
        <title>Pseudomonas triclosanedens sp. nov., a triclosan degrader isolated from activated sludge.</title>
        <authorList>
            <person name="Yin Y."/>
            <person name="Lu Z."/>
        </authorList>
    </citation>
    <scope>NUCLEOTIDE SEQUENCE</scope>
    <source>
        <strain evidence="2">ZM23</strain>
    </source>
</reference>
<dbReference type="Proteomes" id="UP001163624">
    <property type="component" value="Chromosome"/>
</dbReference>